<gene>
    <name evidence="1" type="ORF">B9Q08_05030</name>
</gene>
<comment type="caution">
    <text evidence="1">The sequence shown here is derived from an EMBL/GenBank/DDBJ whole genome shotgun (WGS) entry which is preliminary data.</text>
</comment>
<protein>
    <submittedName>
        <fullName evidence="1">Uncharacterized protein</fullName>
    </submittedName>
</protein>
<name>A0A2R6AV53_9ARCH</name>
<reference evidence="1 2" key="1">
    <citation type="submission" date="2017-04" db="EMBL/GenBank/DDBJ databases">
        <title>Novel microbial lineages endemic to geothermal iron-oxide mats fill important gaps in the evolutionary history of Archaea.</title>
        <authorList>
            <person name="Jay Z.J."/>
            <person name="Beam J.P."/>
            <person name="Dlakic M."/>
            <person name="Rusch D.B."/>
            <person name="Kozubal M.A."/>
            <person name="Inskeep W.P."/>
        </authorList>
    </citation>
    <scope>NUCLEOTIDE SEQUENCE [LARGE SCALE GENOMIC DNA]</scope>
    <source>
        <strain evidence="1">ECH_B_SAG-M15</strain>
    </source>
</reference>
<dbReference type="EMBL" id="NEXJ01000089">
    <property type="protein sequence ID" value="PSN90265.1"/>
    <property type="molecule type" value="Genomic_DNA"/>
</dbReference>
<dbReference type="Proteomes" id="UP000240490">
    <property type="component" value="Unassembled WGS sequence"/>
</dbReference>
<evidence type="ECO:0000313" key="1">
    <source>
        <dbReference type="EMBL" id="PSN90265.1"/>
    </source>
</evidence>
<evidence type="ECO:0000313" key="2">
    <source>
        <dbReference type="Proteomes" id="UP000240490"/>
    </source>
</evidence>
<dbReference type="AlphaFoldDB" id="A0A2R6AV53"/>
<accession>A0A2R6AV53</accession>
<proteinExistence type="predicted"/>
<organism evidence="1 2">
    <name type="scientific">Candidatus Marsarchaeota G2 archaeon ECH_B_SAG-M15</name>
    <dbReference type="NCBI Taxonomy" id="1978162"/>
    <lineage>
        <taxon>Archaea</taxon>
        <taxon>Candidatus Marsarchaeota</taxon>
        <taxon>Candidatus Marsarchaeota group 2</taxon>
    </lineage>
</organism>
<sequence length="112" mass="12774">MLGKNRRLEGDIGGINLCVCSTGLTSTRKRCWRGKYDIPLLILTELQGQISQLFELPYLAQRGAFPNPTLMACNPQTYNVAHLLSIKHMIRTLHQRLGFAILRSFIEWCVWG</sequence>